<organism evidence="1 2">
    <name type="scientific">Flavobacterium anhuiense</name>
    <dbReference type="NCBI Taxonomy" id="459526"/>
    <lineage>
        <taxon>Bacteria</taxon>
        <taxon>Pseudomonadati</taxon>
        <taxon>Bacteroidota</taxon>
        <taxon>Flavobacteriia</taxon>
        <taxon>Flavobacteriales</taxon>
        <taxon>Flavobacteriaceae</taxon>
        <taxon>Flavobacterium</taxon>
    </lineage>
</organism>
<name>A0A444VT78_9FLAO</name>
<comment type="caution">
    <text evidence="1">The sequence shown here is derived from an EMBL/GenBank/DDBJ whole genome shotgun (WGS) entry which is preliminary data.</text>
</comment>
<evidence type="ECO:0000313" key="2">
    <source>
        <dbReference type="Proteomes" id="UP000290433"/>
    </source>
</evidence>
<evidence type="ECO:0000313" key="1">
    <source>
        <dbReference type="EMBL" id="RYJ36838.1"/>
    </source>
</evidence>
<protein>
    <submittedName>
        <fullName evidence="1">Uncharacterized protein</fullName>
    </submittedName>
</protein>
<dbReference type="Proteomes" id="UP000290433">
    <property type="component" value="Unassembled WGS sequence"/>
</dbReference>
<gene>
    <name evidence="1" type="ORF">NU08_4099</name>
</gene>
<accession>A0A444VT78</accession>
<sequence>MSFFICEFFYFCQKMCNNTYILFNLKRKKDSFSYKYFELEIMIGD</sequence>
<reference evidence="1 2" key="1">
    <citation type="submission" date="2014-12" db="EMBL/GenBank/DDBJ databases">
        <title>Genome sequence of Flavobacterium anhuiense RCM74.</title>
        <authorList>
            <person name="Kim J.F."/>
            <person name="Song J.Y."/>
            <person name="Kwak M.-J."/>
            <person name="Lee S.-W."/>
        </authorList>
    </citation>
    <scope>NUCLEOTIDE SEQUENCE [LARGE SCALE GENOMIC DNA]</scope>
    <source>
        <strain evidence="1 2">RCM74</strain>
    </source>
</reference>
<proteinExistence type="predicted"/>
<dbReference type="AlphaFoldDB" id="A0A444VT78"/>
<dbReference type="EMBL" id="JUIV01000022">
    <property type="protein sequence ID" value="RYJ36838.1"/>
    <property type="molecule type" value="Genomic_DNA"/>
</dbReference>